<reference evidence="2" key="1">
    <citation type="journal article" date="2020" name="Stud. Mycol.">
        <title>101 Dothideomycetes genomes: a test case for predicting lifestyles and emergence of pathogens.</title>
        <authorList>
            <person name="Haridas S."/>
            <person name="Albert R."/>
            <person name="Binder M."/>
            <person name="Bloem J."/>
            <person name="Labutti K."/>
            <person name="Salamov A."/>
            <person name="Andreopoulos B."/>
            <person name="Baker S."/>
            <person name="Barry K."/>
            <person name="Bills G."/>
            <person name="Bluhm B."/>
            <person name="Cannon C."/>
            <person name="Castanera R."/>
            <person name="Culley D."/>
            <person name="Daum C."/>
            <person name="Ezra D."/>
            <person name="Gonzalez J."/>
            <person name="Henrissat B."/>
            <person name="Kuo A."/>
            <person name="Liang C."/>
            <person name="Lipzen A."/>
            <person name="Lutzoni F."/>
            <person name="Magnuson J."/>
            <person name="Mondo S."/>
            <person name="Nolan M."/>
            <person name="Ohm R."/>
            <person name="Pangilinan J."/>
            <person name="Park H.-J."/>
            <person name="Ramirez L."/>
            <person name="Alfaro M."/>
            <person name="Sun H."/>
            <person name="Tritt A."/>
            <person name="Yoshinaga Y."/>
            <person name="Zwiers L.-H."/>
            <person name="Turgeon B."/>
            <person name="Goodwin S."/>
            <person name="Spatafora J."/>
            <person name="Crous P."/>
            <person name="Grigoriev I."/>
        </authorList>
    </citation>
    <scope>NUCLEOTIDE SEQUENCE</scope>
    <source>
        <strain evidence="2">CBS 130266</strain>
    </source>
</reference>
<evidence type="ECO:0000313" key="2">
    <source>
        <dbReference type="EMBL" id="KAF2431600.1"/>
    </source>
</evidence>
<dbReference type="PANTHER" id="PTHR28283">
    <property type="entry name" value="3',5'-CYCLIC-NUCLEOTIDE PHOSPHODIESTERASE 1"/>
    <property type="match status" value="1"/>
</dbReference>
<protein>
    <recommendedName>
        <fullName evidence="4">3',5'-cyclic-nucleotide phosphodiesterase</fullName>
    </recommendedName>
</protein>
<dbReference type="GO" id="GO:0047555">
    <property type="term" value="F:3',5'-cyclic-GMP phosphodiesterase activity"/>
    <property type="evidence" value="ECO:0007669"/>
    <property type="project" value="TreeGrafter"/>
</dbReference>
<dbReference type="GO" id="GO:1902660">
    <property type="term" value="P:negative regulation of glucose mediated signaling pathway"/>
    <property type="evidence" value="ECO:0007669"/>
    <property type="project" value="TreeGrafter"/>
</dbReference>
<organism evidence="2 3">
    <name type="scientific">Tothia fuscella</name>
    <dbReference type="NCBI Taxonomy" id="1048955"/>
    <lineage>
        <taxon>Eukaryota</taxon>
        <taxon>Fungi</taxon>
        <taxon>Dikarya</taxon>
        <taxon>Ascomycota</taxon>
        <taxon>Pezizomycotina</taxon>
        <taxon>Dothideomycetes</taxon>
        <taxon>Pleosporomycetidae</taxon>
        <taxon>Venturiales</taxon>
        <taxon>Cylindrosympodiaceae</taxon>
        <taxon>Tothia</taxon>
    </lineage>
</organism>
<dbReference type="AlphaFoldDB" id="A0A9P4TZF0"/>
<sequence>MKDVHRHHASVGRRRSTVEVPGLQVICLGSGGGPSEDNVTGFLVRSMASNWEKGSVLAVDAGSHLASITRILQQDFPLVSSLPAPGPDSDHESSGSNDGGERSSSPEATVRVLEKGPFAGLALPHESARANAVHVVREHVSTYLITHPHLDHLCGFAINTAAFHNTSRPKRLAALPFTVNAIKAHIFNDIIWPNLTDEDNGVGLVTFQRLTEGGNPALGEGSSRGFIEVCNGLAVKGFKISHGKCASNPHPQPELQVRRNSIPNPASSHIHQQLYSTPHTPGDVVKLGHVEGGRRASMISQPSQPGTPTLYQQQQQQQQQPEIIQPVVDSTAFFIRADRTGKEILMFGDVEPDSLSLLPRTHYVWSEAATKIVNGLLTGVFIECSYSDTQDDKVLFGHLAPRHLIQELQNLADLVVEKKRETSSAVGRKRKRTNTSLGPTPDENRRPSRTRTGNGHHNSHNNHIDEIALQNRLRIDSDASKYIPSRVSIAAAETAGSYESPLKDVKIIVIHVKDSMADGPLVQQSILEELKEHEVRLAKEGRGLGCMFAVCNPGDSFTF</sequence>
<evidence type="ECO:0000313" key="3">
    <source>
        <dbReference type="Proteomes" id="UP000800235"/>
    </source>
</evidence>
<dbReference type="SUPFAM" id="SSF56281">
    <property type="entry name" value="Metallo-hydrolase/oxidoreductase"/>
    <property type="match status" value="1"/>
</dbReference>
<dbReference type="OrthoDB" id="249703at2759"/>
<keyword evidence="3" id="KW-1185">Reference proteome</keyword>
<dbReference type="GO" id="GO:0004115">
    <property type="term" value="F:3',5'-cyclic-AMP phosphodiesterase activity"/>
    <property type="evidence" value="ECO:0007669"/>
    <property type="project" value="InterPro"/>
</dbReference>
<dbReference type="PRINTS" id="PR00388">
    <property type="entry name" value="PDIESTERASE2"/>
</dbReference>
<dbReference type="EMBL" id="MU007031">
    <property type="protein sequence ID" value="KAF2431600.1"/>
    <property type="molecule type" value="Genomic_DNA"/>
</dbReference>
<dbReference type="PANTHER" id="PTHR28283:SF1">
    <property type="entry name" value="3',5'-CYCLIC-NUCLEOTIDE PHOSPHODIESTERASE 1"/>
    <property type="match status" value="1"/>
</dbReference>
<dbReference type="Pfam" id="PF02112">
    <property type="entry name" value="PDEase_II"/>
    <property type="match status" value="2"/>
</dbReference>
<evidence type="ECO:0000256" key="1">
    <source>
        <dbReference type="SAM" id="MobiDB-lite"/>
    </source>
</evidence>
<feature type="region of interest" description="Disordered" evidence="1">
    <location>
        <begin position="296"/>
        <end position="317"/>
    </location>
</feature>
<dbReference type="InterPro" id="IPR000396">
    <property type="entry name" value="Pdiesterase2"/>
</dbReference>
<evidence type="ECO:0008006" key="4">
    <source>
        <dbReference type="Google" id="ProtNLM"/>
    </source>
</evidence>
<dbReference type="Proteomes" id="UP000800235">
    <property type="component" value="Unassembled WGS sequence"/>
</dbReference>
<proteinExistence type="predicted"/>
<feature type="region of interest" description="Disordered" evidence="1">
    <location>
        <begin position="79"/>
        <end position="108"/>
    </location>
</feature>
<feature type="compositionally biased region" description="Polar residues" evidence="1">
    <location>
        <begin position="298"/>
        <end position="311"/>
    </location>
</feature>
<dbReference type="Gene3D" id="3.60.15.10">
    <property type="entry name" value="Ribonuclease Z/Hydroxyacylglutathione hydrolase-like"/>
    <property type="match status" value="1"/>
</dbReference>
<gene>
    <name evidence="2" type="ORF">EJ08DRAFT_182397</name>
</gene>
<dbReference type="CDD" id="cd07735">
    <property type="entry name" value="class_II_PDE_MBL-fold"/>
    <property type="match status" value="1"/>
</dbReference>
<feature type="region of interest" description="Disordered" evidence="1">
    <location>
        <begin position="422"/>
        <end position="462"/>
    </location>
</feature>
<dbReference type="GO" id="GO:0006198">
    <property type="term" value="P:cAMP catabolic process"/>
    <property type="evidence" value="ECO:0007669"/>
    <property type="project" value="InterPro"/>
</dbReference>
<dbReference type="InterPro" id="IPR036866">
    <property type="entry name" value="RibonucZ/Hydroxyglut_hydro"/>
</dbReference>
<comment type="caution">
    <text evidence="2">The sequence shown here is derived from an EMBL/GenBank/DDBJ whole genome shotgun (WGS) entry which is preliminary data.</text>
</comment>
<accession>A0A9P4TZF0</accession>
<name>A0A9P4TZF0_9PEZI</name>